<dbReference type="AlphaFoldDB" id="A0A5J4J3Y9"/>
<organism evidence="1 2">
    <name type="scientific">Patiriisocius marinus</name>
    <dbReference type="NCBI Taxonomy" id="1397112"/>
    <lineage>
        <taxon>Bacteria</taxon>
        <taxon>Pseudomonadati</taxon>
        <taxon>Bacteroidota</taxon>
        <taxon>Flavobacteriia</taxon>
        <taxon>Flavobacteriales</taxon>
        <taxon>Flavobacteriaceae</taxon>
        <taxon>Patiriisocius</taxon>
    </lineage>
</organism>
<dbReference type="OrthoDB" id="1453405at2"/>
<dbReference type="PROSITE" id="PS51257">
    <property type="entry name" value="PROKAR_LIPOPROTEIN"/>
    <property type="match status" value="1"/>
</dbReference>
<dbReference type="EMBL" id="BKCG01000009">
    <property type="protein sequence ID" value="GER60600.1"/>
    <property type="molecule type" value="Genomic_DNA"/>
</dbReference>
<name>A0A5J4J3Y9_9FLAO</name>
<gene>
    <name evidence="1" type="ORF">ULMA_27080</name>
</gene>
<dbReference type="Proteomes" id="UP000326509">
    <property type="component" value="Unassembled WGS sequence"/>
</dbReference>
<dbReference type="RefSeq" id="WP_151675033.1">
    <property type="nucleotide sequence ID" value="NZ_BKCG01000009.1"/>
</dbReference>
<proteinExistence type="predicted"/>
<accession>A0A5J4J3Y9</accession>
<evidence type="ECO:0008006" key="3">
    <source>
        <dbReference type="Google" id="ProtNLM"/>
    </source>
</evidence>
<evidence type="ECO:0000313" key="2">
    <source>
        <dbReference type="Proteomes" id="UP000326509"/>
    </source>
</evidence>
<reference evidence="1 2" key="1">
    <citation type="submission" date="2019-08" db="EMBL/GenBank/DDBJ databases">
        <title>Draft genome sequence of Ulvibacter marinus type strain NBRC 109484.</title>
        <authorList>
            <person name="Kawano K."/>
            <person name="Ushijima N."/>
            <person name="Kihara M."/>
            <person name="Itoh H."/>
        </authorList>
    </citation>
    <scope>NUCLEOTIDE SEQUENCE [LARGE SCALE GENOMIC DNA]</scope>
    <source>
        <strain evidence="1 2">NBRC 109484</strain>
    </source>
</reference>
<sequence length="77" mass="8519">MKKVAFIALAALTISFTSCRDDKKTETETILEEAQDNGAEIDIKDDGDKIKIENQDGSEVKIKTDDDGDLKIKTDDN</sequence>
<keyword evidence="2" id="KW-1185">Reference proteome</keyword>
<evidence type="ECO:0000313" key="1">
    <source>
        <dbReference type="EMBL" id="GER60600.1"/>
    </source>
</evidence>
<protein>
    <recommendedName>
        <fullName evidence="3">Membrane or secreted protein</fullName>
    </recommendedName>
</protein>
<comment type="caution">
    <text evidence="1">The sequence shown here is derived from an EMBL/GenBank/DDBJ whole genome shotgun (WGS) entry which is preliminary data.</text>
</comment>